<comment type="caution">
    <text evidence="2">The sequence shown here is derived from an EMBL/GenBank/DDBJ whole genome shotgun (WGS) entry which is preliminary data.</text>
</comment>
<keyword evidence="1" id="KW-0732">Signal</keyword>
<protein>
    <submittedName>
        <fullName evidence="2">Uncharacterized protein</fullName>
    </submittedName>
</protein>
<sequence length="165" mass="18747">MKAFLYILPITTFFAVACRDSNSPSVTAIIDSTARNDAVVTDTKGPDTLANMDTTKLVVDSAVNITINGTALQRSRNVVYHALYYNWLHAYTLVRRVPATLHITYIGTVMMGARGDIMDEVLKAQNDMKNYIAKDKYRKPYDSLSPDEQARMQQHYAILFQQEFW</sequence>
<dbReference type="RefSeq" id="WP_137259925.1">
    <property type="nucleotide sequence ID" value="NZ_SZQL01000001.1"/>
</dbReference>
<dbReference type="Proteomes" id="UP000305848">
    <property type="component" value="Unassembled WGS sequence"/>
</dbReference>
<dbReference type="PROSITE" id="PS51257">
    <property type="entry name" value="PROKAR_LIPOPROTEIN"/>
    <property type="match status" value="1"/>
</dbReference>
<feature type="signal peptide" evidence="1">
    <location>
        <begin position="1"/>
        <end position="17"/>
    </location>
</feature>
<feature type="chain" id="PRO_5020839498" evidence="1">
    <location>
        <begin position="18"/>
        <end position="165"/>
    </location>
</feature>
<evidence type="ECO:0000256" key="1">
    <source>
        <dbReference type="SAM" id="SignalP"/>
    </source>
</evidence>
<keyword evidence="3" id="KW-1185">Reference proteome</keyword>
<dbReference type="OrthoDB" id="9841613at2"/>
<gene>
    <name evidence="2" type="ORF">FC093_01280</name>
</gene>
<evidence type="ECO:0000313" key="2">
    <source>
        <dbReference type="EMBL" id="TKK71685.1"/>
    </source>
</evidence>
<reference evidence="2 3" key="1">
    <citation type="submission" date="2019-05" db="EMBL/GenBank/DDBJ databases">
        <title>Panacibacter sp. strain 17mud1-8 Genome sequencing and assembly.</title>
        <authorList>
            <person name="Chhetri G."/>
        </authorList>
    </citation>
    <scope>NUCLEOTIDE SEQUENCE [LARGE SCALE GENOMIC DNA]</scope>
    <source>
        <strain evidence="2 3">17mud1-8</strain>
    </source>
</reference>
<organism evidence="2 3">
    <name type="scientific">Ilyomonas limi</name>
    <dbReference type="NCBI Taxonomy" id="2575867"/>
    <lineage>
        <taxon>Bacteria</taxon>
        <taxon>Pseudomonadati</taxon>
        <taxon>Bacteroidota</taxon>
        <taxon>Chitinophagia</taxon>
        <taxon>Chitinophagales</taxon>
        <taxon>Chitinophagaceae</taxon>
        <taxon>Ilyomonas</taxon>
    </lineage>
</organism>
<dbReference type="EMBL" id="SZQL01000001">
    <property type="protein sequence ID" value="TKK71685.1"/>
    <property type="molecule type" value="Genomic_DNA"/>
</dbReference>
<proteinExistence type="predicted"/>
<accession>A0A4U3L8L9</accession>
<dbReference type="AlphaFoldDB" id="A0A4U3L8L9"/>
<evidence type="ECO:0000313" key="3">
    <source>
        <dbReference type="Proteomes" id="UP000305848"/>
    </source>
</evidence>
<name>A0A4U3L8L9_9BACT</name>